<reference evidence="2 3" key="1">
    <citation type="submission" date="2019-11" db="EMBL/GenBank/DDBJ databases">
        <title>Comparative genomics of hydrocarbon-degrading Desulfosarcina strains.</title>
        <authorList>
            <person name="Watanabe M."/>
            <person name="Kojima H."/>
            <person name="Fukui M."/>
        </authorList>
    </citation>
    <scope>NUCLEOTIDE SEQUENCE [LARGE SCALE GENOMIC DNA]</scope>
    <source>
        <strain evidence="2 3">PL12</strain>
    </source>
</reference>
<accession>A0A5K7YG06</accession>
<keyword evidence="3" id="KW-1185">Reference proteome</keyword>
<dbReference type="Proteomes" id="UP000427906">
    <property type="component" value="Chromosome"/>
</dbReference>
<gene>
    <name evidence="2" type="ORF">DSCA_13450</name>
</gene>
<dbReference type="KEGG" id="dalk:DSCA_13450"/>
<evidence type="ECO:0000313" key="3">
    <source>
        <dbReference type="Proteomes" id="UP000427906"/>
    </source>
</evidence>
<protein>
    <submittedName>
        <fullName evidence="2">Uncharacterized protein</fullName>
    </submittedName>
</protein>
<evidence type="ECO:0000256" key="1">
    <source>
        <dbReference type="SAM" id="MobiDB-lite"/>
    </source>
</evidence>
<sequence>MASFGKECGNDTAHGTGTDDGKGFGDKGLFVCHGYTSHRSGGCFGVVVRAMGRRVADDLPLNMRS</sequence>
<dbReference type="EMBL" id="AP021874">
    <property type="protein sequence ID" value="BBO67415.1"/>
    <property type="molecule type" value="Genomic_DNA"/>
</dbReference>
<feature type="region of interest" description="Disordered" evidence="1">
    <location>
        <begin position="1"/>
        <end position="24"/>
    </location>
</feature>
<name>A0A5K7YG06_9BACT</name>
<dbReference type="AlphaFoldDB" id="A0A5K7YG06"/>
<organism evidence="2 3">
    <name type="scientific">Desulfosarcina alkanivorans</name>
    <dbReference type="NCBI Taxonomy" id="571177"/>
    <lineage>
        <taxon>Bacteria</taxon>
        <taxon>Pseudomonadati</taxon>
        <taxon>Thermodesulfobacteriota</taxon>
        <taxon>Desulfobacteria</taxon>
        <taxon>Desulfobacterales</taxon>
        <taxon>Desulfosarcinaceae</taxon>
        <taxon>Desulfosarcina</taxon>
    </lineage>
</organism>
<proteinExistence type="predicted"/>
<evidence type="ECO:0000313" key="2">
    <source>
        <dbReference type="EMBL" id="BBO67415.1"/>
    </source>
</evidence>